<evidence type="ECO:0000256" key="5">
    <source>
        <dbReference type="ARBA" id="ARBA00023163"/>
    </source>
</evidence>
<evidence type="ECO:0000313" key="10">
    <source>
        <dbReference type="EMBL" id="KZM97850.1"/>
    </source>
</evidence>
<protein>
    <recommendedName>
        <fullName evidence="8">Auxin response factor</fullName>
    </recommendedName>
</protein>
<dbReference type="InterPro" id="IPR003340">
    <property type="entry name" value="B3_DNA-bd"/>
</dbReference>
<evidence type="ECO:0000256" key="3">
    <source>
        <dbReference type="ARBA" id="ARBA00023015"/>
    </source>
</evidence>
<dbReference type="Gramene" id="KZM97850">
    <property type="protein sequence ID" value="KZM97850"/>
    <property type="gene ID" value="DCAR_014788"/>
</dbReference>
<evidence type="ECO:0000259" key="9">
    <source>
        <dbReference type="PROSITE" id="PS50863"/>
    </source>
</evidence>
<dbReference type="Gene3D" id="2.40.330.10">
    <property type="entry name" value="DNA-binding pseudobarrel domain"/>
    <property type="match status" value="1"/>
</dbReference>
<keyword evidence="6 8" id="KW-0539">Nucleus</keyword>
<dbReference type="GO" id="GO:0009734">
    <property type="term" value="P:auxin-activated signaling pathway"/>
    <property type="evidence" value="ECO:0007669"/>
    <property type="project" value="UniProtKB-KW"/>
</dbReference>
<evidence type="ECO:0000256" key="7">
    <source>
        <dbReference type="ARBA" id="ARBA00023294"/>
    </source>
</evidence>
<sequence>MATNRQLLKVEPAIWRACAGTSVHIPAVNSRVYYFPQGHSEQSASTPTFSPLVFARPYTLCCVRGVGFFANPETDEVFAKMHLVPVPSDQSVLLRNEQGDVEDENDVVSFSKILTPSDANNGGGFSVPRFCADSIFPALNFEADPPVQNLGVRDVHGVLWEFRHIYRGTPRRHLLTTGWSKFVNNKKLVAGDSVVFMRNRRSGEISVGIRRAVKANADCNGRWNYYEDKREREGFSRDVRGRVAVEAVEEAAELAAKGLGFEIVYYPGAGSADFVVKAEKVERSFSVFWTVGMRVKMAVETEDSSRMTWFQGTVSSAVLPDIVFIVAILIFHCLFTIPSRVICANYTQFAQVTWDEPEALQNVKRVSPWQVENVVATPSLHSEFHPTKKCKLSQDPGLLSAGDGELLFPMPFLSHSLMGHLNPSWMNYNSFPAGIQGARQDQICVSGVPNNILENSQQICSKFFVGDMSPMAETTELNIGSAQVDNLSPDSRSSVHFFGNEQVGKQRVSKCSQKVGISSFQLFGKIIHINNPIEGGLDDVKCTGEDGSKIYREGRVDHPLKRSLTYPFTEFFGTVDVQCQRDSASEDVYSE</sequence>
<dbReference type="PANTHER" id="PTHR31384">
    <property type="entry name" value="AUXIN RESPONSE FACTOR 4-RELATED"/>
    <property type="match status" value="1"/>
</dbReference>
<dbReference type="GO" id="GO:0003677">
    <property type="term" value="F:DNA binding"/>
    <property type="evidence" value="ECO:0007669"/>
    <property type="project" value="UniProtKB-KW"/>
</dbReference>
<dbReference type="CDD" id="cd10017">
    <property type="entry name" value="B3_DNA"/>
    <property type="match status" value="1"/>
</dbReference>
<dbReference type="EMBL" id="LNRQ01000004">
    <property type="protein sequence ID" value="KZM97850.1"/>
    <property type="molecule type" value="Genomic_DNA"/>
</dbReference>
<evidence type="ECO:0000256" key="6">
    <source>
        <dbReference type="ARBA" id="ARBA00023242"/>
    </source>
</evidence>
<dbReference type="InterPro" id="IPR010525">
    <property type="entry name" value="ARF_dom"/>
</dbReference>
<keyword evidence="5 8" id="KW-0804">Transcription</keyword>
<proteinExistence type="inferred from homology"/>
<organism evidence="10">
    <name type="scientific">Daucus carota subsp. sativus</name>
    <name type="common">Carrot</name>
    <dbReference type="NCBI Taxonomy" id="79200"/>
    <lineage>
        <taxon>Eukaryota</taxon>
        <taxon>Viridiplantae</taxon>
        <taxon>Streptophyta</taxon>
        <taxon>Embryophyta</taxon>
        <taxon>Tracheophyta</taxon>
        <taxon>Spermatophyta</taxon>
        <taxon>Magnoliopsida</taxon>
        <taxon>eudicotyledons</taxon>
        <taxon>Gunneridae</taxon>
        <taxon>Pentapetalae</taxon>
        <taxon>asterids</taxon>
        <taxon>campanulids</taxon>
        <taxon>Apiales</taxon>
        <taxon>Apiaceae</taxon>
        <taxon>Apioideae</taxon>
        <taxon>Scandiceae</taxon>
        <taxon>Daucinae</taxon>
        <taxon>Daucus</taxon>
        <taxon>Daucus sect. Daucus</taxon>
    </lineage>
</organism>
<dbReference type="OMA" id="TWEFRHI"/>
<dbReference type="SUPFAM" id="SSF101936">
    <property type="entry name" value="DNA-binding pseudobarrel domain"/>
    <property type="match status" value="1"/>
</dbReference>
<reference evidence="10" key="1">
    <citation type="journal article" date="2016" name="Nat. Genet.">
        <title>A high-quality carrot genome assembly provides new insights into carotenoid accumulation and asterid genome evolution.</title>
        <authorList>
            <person name="Iorizzo M."/>
            <person name="Ellison S."/>
            <person name="Senalik D."/>
            <person name="Zeng P."/>
            <person name="Satapoomin P."/>
            <person name="Huang J."/>
            <person name="Bowman M."/>
            <person name="Iovene M."/>
            <person name="Sanseverino W."/>
            <person name="Cavagnaro P."/>
            <person name="Yildiz M."/>
            <person name="Macko-Podgorni A."/>
            <person name="Moranska E."/>
            <person name="Grzebelus E."/>
            <person name="Grzebelus D."/>
            <person name="Ashrafi H."/>
            <person name="Zheng Z."/>
            <person name="Cheng S."/>
            <person name="Spooner D."/>
            <person name="Van Deynze A."/>
            <person name="Simon P."/>
        </authorList>
    </citation>
    <scope>NUCLEOTIDE SEQUENCE [LARGE SCALE GENOMIC DNA]</scope>
    <source>
        <tissue evidence="10">Leaf</tissue>
    </source>
</reference>
<dbReference type="Gene3D" id="2.30.30.1040">
    <property type="match status" value="2"/>
</dbReference>
<dbReference type="PROSITE" id="PS50863">
    <property type="entry name" value="B3"/>
    <property type="match status" value="1"/>
</dbReference>
<dbReference type="InterPro" id="IPR044835">
    <property type="entry name" value="ARF_plant"/>
</dbReference>
<name>A0A162AA99_DAUCS</name>
<keyword evidence="4 8" id="KW-0238">DNA-binding</keyword>
<keyword evidence="3 8" id="KW-0805">Transcription regulation</keyword>
<evidence type="ECO:0000256" key="8">
    <source>
        <dbReference type="RuleBase" id="RU004561"/>
    </source>
</evidence>
<dbReference type="GO" id="GO:0005634">
    <property type="term" value="C:nucleus"/>
    <property type="evidence" value="ECO:0007669"/>
    <property type="project" value="UniProtKB-SubCell"/>
</dbReference>
<dbReference type="SMART" id="SM01019">
    <property type="entry name" value="B3"/>
    <property type="match status" value="1"/>
</dbReference>
<dbReference type="Pfam" id="PF02362">
    <property type="entry name" value="B3"/>
    <property type="match status" value="1"/>
</dbReference>
<dbReference type="GO" id="GO:0006355">
    <property type="term" value="P:regulation of DNA-templated transcription"/>
    <property type="evidence" value="ECO:0007669"/>
    <property type="project" value="InterPro"/>
</dbReference>
<keyword evidence="7 8" id="KW-0927">Auxin signaling pathway</keyword>
<comment type="subcellular location">
    <subcellularLocation>
        <location evidence="1 8">Nucleus</location>
    </subcellularLocation>
</comment>
<evidence type="ECO:0000256" key="1">
    <source>
        <dbReference type="ARBA" id="ARBA00004123"/>
    </source>
</evidence>
<dbReference type="InterPro" id="IPR015300">
    <property type="entry name" value="DNA-bd_pseudobarrel_sf"/>
</dbReference>
<gene>
    <name evidence="10" type="ORF">DCAR_014788</name>
</gene>
<comment type="subunit">
    <text evidence="8">Homodimers and heterodimers.</text>
</comment>
<comment type="similarity">
    <text evidence="2 8">Belongs to the ARF family.</text>
</comment>
<feature type="domain" description="TF-B3" evidence="9">
    <location>
        <begin position="110"/>
        <end position="213"/>
    </location>
</feature>
<dbReference type="PANTHER" id="PTHR31384:SF94">
    <property type="entry name" value="AUXIN RESPONSE FACTOR 17"/>
    <property type="match status" value="1"/>
</dbReference>
<dbReference type="FunFam" id="2.40.330.10:FF:000001">
    <property type="entry name" value="Auxin response factor"/>
    <property type="match status" value="1"/>
</dbReference>
<evidence type="ECO:0000256" key="2">
    <source>
        <dbReference type="ARBA" id="ARBA00007853"/>
    </source>
</evidence>
<dbReference type="AlphaFoldDB" id="A0A162AA99"/>
<evidence type="ECO:0000256" key="4">
    <source>
        <dbReference type="ARBA" id="ARBA00023125"/>
    </source>
</evidence>
<dbReference type="Pfam" id="PF06507">
    <property type="entry name" value="ARF_AD"/>
    <property type="match status" value="1"/>
</dbReference>
<comment type="function">
    <text evidence="8">Auxin response factors (ARFs) are transcriptional factors that bind specifically to the DNA sequence 5'-TGTCTC-3' found in the auxin-responsive promoter elements (AuxREs).</text>
</comment>
<accession>A0A162AA99</accession>
<comment type="caution">
    <text evidence="10">The sequence shown here is derived from an EMBL/GenBank/DDBJ whole genome shotgun (WGS) entry which is preliminary data.</text>
</comment>
<dbReference type="STRING" id="79200.A0A162AA99"/>